<keyword evidence="4" id="KW-0150">Chloroplast</keyword>
<comment type="similarity">
    <text evidence="3">Belongs to the RETICULATA family.</text>
</comment>
<dbReference type="PANTHER" id="PTHR31038">
    <property type="entry name" value="EXPRESSED PROTEIN-RELATED"/>
    <property type="match status" value="1"/>
</dbReference>
<dbReference type="GO" id="GO:0009706">
    <property type="term" value="C:chloroplast inner membrane"/>
    <property type="evidence" value="ECO:0007669"/>
    <property type="project" value="TreeGrafter"/>
</dbReference>
<sequence>MVGCSQNKVVLDRALDGTQVRGIRSAFRARRAQRQALRSRRLAVTTSASASSSGGLAEEDGTQQGGGLDDQNLTVPTTCMAQLSGSGGATMQKSKLNLTQEVRLSQPKTDDAGGGGDIGNRIFNGGGGDGDDSDDDEYQDDFGDDDEEDAKVGLFDVRDALPELFDKATMECILSEWYKTVVSLPAGLRMAVEMSVISSAQLVRFLSMDYRPKLTRAVTRALPTEPARHFVGRMMGDPAFLYKMGLEQFLTITGSVLCELKIRGGERFRKEWKEVVARTTALCVGNAALVWMTAPSRAFGSTSKYGWQQHLSKLPNHVFERSSPLRRYTMVDRSQAFLYKAGQLGLVGLTSGALGVALTKLVGGGQEEDPKSATSAHGWRGPIMGLGLQMAISSHLRYQGIAGVDRWLGQRCSHLGMVLGGTTALRVTNAAVGEVSRTLIQGQNLFTFGKGGEGKKKRRRRRPASSRRKSAMSGATSATIKARAAV</sequence>
<dbReference type="Proteomes" id="UP001472866">
    <property type="component" value="Chromosome 06"/>
</dbReference>
<dbReference type="EMBL" id="CP151506">
    <property type="protein sequence ID" value="WZN62873.1"/>
    <property type="molecule type" value="Genomic_DNA"/>
</dbReference>
<keyword evidence="9" id="KW-0472">Membrane</keyword>
<evidence type="ECO:0000256" key="6">
    <source>
        <dbReference type="ARBA" id="ARBA00022692"/>
    </source>
</evidence>
<feature type="compositionally biased region" description="Gly residues" evidence="10">
    <location>
        <begin position="112"/>
        <end position="128"/>
    </location>
</feature>
<comment type="subcellular location">
    <subcellularLocation>
        <location evidence="1">Membrane</location>
        <topology evidence="1">Multi-pass membrane protein</topology>
    </subcellularLocation>
    <subcellularLocation>
        <location evidence="2">Plastid</location>
        <location evidence="2">Chloroplast</location>
    </subcellularLocation>
</comment>
<keyword evidence="13" id="KW-1185">Reference proteome</keyword>
<feature type="region of interest" description="Disordered" evidence="10">
    <location>
        <begin position="100"/>
        <end position="145"/>
    </location>
</feature>
<evidence type="ECO:0000313" key="12">
    <source>
        <dbReference type="EMBL" id="WZN62873.1"/>
    </source>
</evidence>
<dbReference type="AlphaFoldDB" id="A0A7S3CGN5"/>
<evidence type="ECO:0000256" key="4">
    <source>
        <dbReference type="ARBA" id="ARBA00022528"/>
    </source>
</evidence>
<keyword evidence="6" id="KW-0812">Transmembrane</keyword>
<feature type="compositionally biased region" description="Basic residues" evidence="10">
    <location>
        <begin position="455"/>
        <end position="470"/>
    </location>
</feature>
<dbReference type="GO" id="GO:0099402">
    <property type="term" value="P:plant organ development"/>
    <property type="evidence" value="ECO:0007669"/>
    <property type="project" value="TreeGrafter"/>
</dbReference>
<evidence type="ECO:0000256" key="7">
    <source>
        <dbReference type="ARBA" id="ARBA00022946"/>
    </source>
</evidence>
<evidence type="ECO:0000256" key="5">
    <source>
        <dbReference type="ARBA" id="ARBA00022640"/>
    </source>
</evidence>
<keyword evidence="5" id="KW-0934">Plastid</keyword>
<reference evidence="11" key="1">
    <citation type="submission" date="2021-01" db="EMBL/GenBank/DDBJ databases">
        <authorList>
            <person name="Corre E."/>
            <person name="Pelletier E."/>
            <person name="Niang G."/>
            <person name="Scheremetjew M."/>
            <person name="Finn R."/>
            <person name="Kale V."/>
            <person name="Holt S."/>
            <person name="Cochrane G."/>
            <person name="Meng A."/>
            <person name="Brown T."/>
            <person name="Cohen L."/>
        </authorList>
    </citation>
    <scope>NUCLEOTIDE SEQUENCE</scope>
    <source>
        <strain evidence="11">RCC1871</strain>
    </source>
</reference>
<feature type="region of interest" description="Disordered" evidence="10">
    <location>
        <begin position="38"/>
        <end position="73"/>
    </location>
</feature>
<dbReference type="PANTHER" id="PTHR31038:SF2">
    <property type="entry name" value="PROTEIN RETICULATA-RELATED 1, CHLOROPLASTIC"/>
    <property type="match status" value="1"/>
</dbReference>
<evidence type="ECO:0000256" key="9">
    <source>
        <dbReference type="ARBA" id="ARBA00023136"/>
    </source>
</evidence>
<feature type="compositionally biased region" description="Acidic residues" evidence="10">
    <location>
        <begin position="129"/>
        <end position="145"/>
    </location>
</feature>
<evidence type="ECO:0000313" key="11">
    <source>
        <dbReference type="EMBL" id="CAE0196023.1"/>
    </source>
</evidence>
<accession>A0A7S3CGN5</accession>
<evidence type="ECO:0000256" key="2">
    <source>
        <dbReference type="ARBA" id="ARBA00004229"/>
    </source>
</evidence>
<dbReference type="Pfam" id="PF11891">
    <property type="entry name" value="RETICULATA-like"/>
    <property type="match status" value="1"/>
</dbReference>
<evidence type="ECO:0000256" key="1">
    <source>
        <dbReference type="ARBA" id="ARBA00004141"/>
    </source>
</evidence>
<gene>
    <name evidence="11" type="ORF">CROS1456_LOCUS9120</name>
    <name evidence="12" type="ORF">HKI87_06g44180</name>
</gene>
<feature type="region of interest" description="Disordered" evidence="10">
    <location>
        <begin position="450"/>
        <end position="486"/>
    </location>
</feature>
<dbReference type="EMBL" id="HBHZ01011795">
    <property type="protein sequence ID" value="CAE0196023.1"/>
    <property type="molecule type" value="Transcribed_RNA"/>
</dbReference>
<evidence type="ECO:0000256" key="3">
    <source>
        <dbReference type="ARBA" id="ARBA00010793"/>
    </source>
</evidence>
<keyword evidence="8" id="KW-1133">Transmembrane helix</keyword>
<keyword evidence="7" id="KW-0809">Transit peptide</keyword>
<evidence type="ECO:0000256" key="8">
    <source>
        <dbReference type="ARBA" id="ARBA00022989"/>
    </source>
</evidence>
<evidence type="ECO:0000256" key="10">
    <source>
        <dbReference type="SAM" id="MobiDB-lite"/>
    </source>
</evidence>
<name>A0A7S3CGN5_9CHLO</name>
<reference evidence="12 13" key="2">
    <citation type="submission" date="2024-03" db="EMBL/GenBank/DDBJ databases">
        <title>Complete genome sequence of the green alga Chloropicon roscoffensis RCC1871.</title>
        <authorList>
            <person name="Lemieux C."/>
            <person name="Pombert J.-F."/>
            <person name="Otis C."/>
            <person name="Turmel M."/>
        </authorList>
    </citation>
    <scope>NUCLEOTIDE SEQUENCE [LARGE SCALE GENOMIC DNA]</scope>
    <source>
        <strain evidence="12 13">RCC1871</strain>
    </source>
</reference>
<dbReference type="InterPro" id="IPR021825">
    <property type="entry name" value="RETICULATA-related"/>
</dbReference>
<proteinExistence type="inferred from homology"/>
<feature type="compositionally biased region" description="Low complexity" evidence="10">
    <location>
        <begin position="42"/>
        <end position="56"/>
    </location>
</feature>
<organism evidence="11">
    <name type="scientific">Chloropicon roscoffensis</name>
    <dbReference type="NCBI Taxonomy" id="1461544"/>
    <lineage>
        <taxon>Eukaryota</taxon>
        <taxon>Viridiplantae</taxon>
        <taxon>Chlorophyta</taxon>
        <taxon>Chloropicophyceae</taxon>
        <taxon>Chloropicales</taxon>
        <taxon>Chloropicaceae</taxon>
        <taxon>Chloropicon</taxon>
    </lineage>
</organism>
<protein>
    <submittedName>
        <fullName evidence="12">Protein RETICULATA-RELATED</fullName>
    </submittedName>
</protein>
<evidence type="ECO:0000313" key="13">
    <source>
        <dbReference type="Proteomes" id="UP001472866"/>
    </source>
</evidence>